<proteinExistence type="predicted"/>
<organism evidence="1 2">
    <name type="scientific">Apiospora kogelbergensis</name>
    <dbReference type="NCBI Taxonomy" id="1337665"/>
    <lineage>
        <taxon>Eukaryota</taxon>
        <taxon>Fungi</taxon>
        <taxon>Dikarya</taxon>
        <taxon>Ascomycota</taxon>
        <taxon>Pezizomycotina</taxon>
        <taxon>Sordariomycetes</taxon>
        <taxon>Xylariomycetidae</taxon>
        <taxon>Amphisphaeriales</taxon>
        <taxon>Apiosporaceae</taxon>
        <taxon>Apiospora</taxon>
    </lineage>
</organism>
<dbReference type="EMBL" id="JAQQWP010000002">
    <property type="protein sequence ID" value="KAK8130704.1"/>
    <property type="molecule type" value="Genomic_DNA"/>
</dbReference>
<name>A0AAW0R9Y8_9PEZI</name>
<reference evidence="1 2" key="1">
    <citation type="submission" date="2023-01" db="EMBL/GenBank/DDBJ databases">
        <title>Analysis of 21 Apiospora genomes using comparative genomics revels a genus with tremendous synthesis potential of carbohydrate active enzymes and secondary metabolites.</title>
        <authorList>
            <person name="Sorensen T."/>
        </authorList>
    </citation>
    <scope>NUCLEOTIDE SEQUENCE [LARGE SCALE GENOMIC DNA]</scope>
    <source>
        <strain evidence="1 2">CBS 117206</strain>
    </source>
</reference>
<comment type="caution">
    <text evidence="1">The sequence shown here is derived from an EMBL/GenBank/DDBJ whole genome shotgun (WGS) entry which is preliminary data.</text>
</comment>
<sequence length="237" mass="26537">MPDSRGTKATVLSVLCDPELWGWDERPFSSISFNRDGTGTRPDELLPSPEIHKLIGTLFKLRAGAELSVFIAAEIEWKLKTSGALDASVDLGHKAKDSSVTQQLSVFDVEITLTRRVHPLLKDHFQDGDLVNEKALTEAAFLPKTFHARLERGHFAEPALSLTKEQPFRGPKYQFRLAFDKSPFPPREEWMEEGRFAAEQCRFWDCREFVAGEVGRDGFMSALVQKAKGSLANITGS</sequence>
<evidence type="ECO:0000313" key="2">
    <source>
        <dbReference type="Proteomes" id="UP001392437"/>
    </source>
</evidence>
<protein>
    <submittedName>
        <fullName evidence="1">Uncharacterized protein</fullName>
    </submittedName>
</protein>
<keyword evidence="2" id="KW-1185">Reference proteome</keyword>
<dbReference type="AlphaFoldDB" id="A0AAW0R9Y8"/>
<accession>A0AAW0R9Y8</accession>
<evidence type="ECO:0000313" key="1">
    <source>
        <dbReference type="EMBL" id="KAK8130704.1"/>
    </source>
</evidence>
<gene>
    <name evidence="1" type="ORF">PG999_003084</name>
</gene>
<dbReference type="Proteomes" id="UP001392437">
    <property type="component" value="Unassembled WGS sequence"/>
</dbReference>